<dbReference type="SUPFAM" id="SSF88659">
    <property type="entry name" value="Sigma3 and sigma4 domains of RNA polymerase sigma factors"/>
    <property type="match status" value="1"/>
</dbReference>
<dbReference type="PANTHER" id="PTHR43133:SF8">
    <property type="entry name" value="RNA POLYMERASE SIGMA FACTOR HI_1459-RELATED"/>
    <property type="match status" value="1"/>
</dbReference>
<dbReference type="InterPro" id="IPR013324">
    <property type="entry name" value="RNA_pol_sigma_r3/r4-like"/>
</dbReference>
<organism evidence="8 9">
    <name type="scientific">Candidatus Uhrbacteria bacterium RIFOXYB2_FULL_45_11</name>
    <dbReference type="NCBI Taxonomy" id="1802421"/>
    <lineage>
        <taxon>Bacteria</taxon>
        <taxon>Candidatus Uhriibacteriota</taxon>
    </lineage>
</organism>
<comment type="similarity">
    <text evidence="1">Belongs to the sigma-70 factor family. ECF subfamily.</text>
</comment>
<feature type="domain" description="RNA polymerase sigma factor 70 region 4 type 2" evidence="7">
    <location>
        <begin position="126"/>
        <end position="176"/>
    </location>
</feature>
<dbReference type="AlphaFoldDB" id="A0A1F7W880"/>
<dbReference type="GO" id="GO:0003677">
    <property type="term" value="F:DNA binding"/>
    <property type="evidence" value="ECO:0007669"/>
    <property type="project" value="UniProtKB-KW"/>
</dbReference>
<dbReference type="CDD" id="cd06171">
    <property type="entry name" value="Sigma70_r4"/>
    <property type="match status" value="1"/>
</dbReference>
<name>A0A1F7W880_9BACT</name>
<evidence type="ECO:0000256" key="3">
    <source>
        <dbReference type="ARBA" id="ARBA00023082"/>
    </source>
</evidence>
<evidence type="ECO:0000256" key="5">
    <source>
        <dbReference type="ARBA" id="ARBA00023163"/>
    </source>
</evidence>
<evidence type="ECO:0000256" key="4">
    <source>
        <dbReference type="ARBA" id="ARBA00023125"/>
    </source>
</evidence>
<dbReference type="InterPro" id="IPR039425">
    <property type="entry name" value="RNA_pol_sigma-70-like"/>
</dbReference>
<dbReference type="InterPro" id="IPR013249">
    <property type="entry name" value="RNA_pol_sigma70_r4_t2"/>
</dbReference>
<evidence type="ECO:0000259" key="6">
    <source>
        <dbReference type="Pfam" id="PF04542"/>
    </source>
</evidence>
<dbReference type="GO" id="GO:0016987">
    <property type="term" value="F:sigma factor activity"/>
    <property type="evidence" value="ECO:0007669"/>
    <property type="project" value="UniProtKB-KW"/>
</dbReference>
<keyword evidence="3" id="KW-0731">Sigma factor</keyword>
<dbReference type="InterPro" id="IPR014284">
    <property type="entry name" value="RNA_pol_sigma-70_dom"/>
</dbReference>
<dbReference type="InterPro" id="IPR007627">
    <property type="entry name" value="RNA_pol_sigma70_r2"/>
</dbReference>
<accession>A0A1F7W880</accession>
<proteinExistence type="inferred from homology"/>
<dbReference type="InterPro" id="IPR013325">
    <property type="entry name" value="RNA_pol_sigma_r2"/>
</dbReference>
<dbReference type="STRING" id="1802421.A2318_03800"/>
<protein>
    <recommendedName>
        <fullName evidence="10">RNA polymerase sigma factor 70 region 4 type 2 domain-containing protein</fullName>
    </recommendedName>
</protein>
<dbReference type="SUPFAM" id="SSF88946">
    <property type="entry name" value="Sigma2 domain of RNA polymerase sigma factors"/>
    <property type="match status" value="1"/>
</dbReference>
<evidence type="ECO:0000313" key="9">
    <source>
        <dbReference type="Proteomes" id="UP000177331"/>
    </source>
</evidence>
<dbReference type="Gene3D" id="1.10.10.10">
    <property type="entry name" value="Winged helix-like DNA-binding domain superfamily/Winged helix DNA-binding domain"/>
    <property type="match status" value="1"/>
</dbReference>
<sequence length="193" mass="21889">MSQSLKEQFQLFRVRTFQDPKAFELLLADHATGLKRFLKVKLPSSHDADDAFSEVCMRTWDYACRGHIDHFSGFLFTVARNVIAEFYRTRANRPMEVAIATDEYEVPVESKFSGQKISEFVDGELMKEALAKLDDDDREVIIMRYLEGQTVKYIAEQMQKTENATSVLLHRALKKLRTIIESSAGGGSVAGGK</sequence>
<evidence type="ECO:0000313" key="8">
    <source>
        <dbReference type="EMBL" id="OGL98989.1"/>
    </source>
</evidence>
<dbReference type="NCBIfam" id="TIGR02937">
    <property type="entry name" value="sigma70-ECF"/>
    <property type="match status" value="1"/>
</dbReference>
<evidence type="ECO:0000256" key="2">
    <source>
        <dbReference type="ARBA" id="ARBA00023015"/>
    </source>
</evidence>
<dbReference type="Pfam" id="PF04542">
    <property type="entry name" value="Sigma70_r2"/>
    <property type="match status" value="1"/>
</dbReference>
<dbReference type="EMBL" id="MGFD01000016">
    <property type="protein sequence ID" value="OGL98989.1"/>
    <property type="molecule type" value="Genomic_DNA"/>
</dbReference>
<dbReference type="Pfam" id="PF08281">
    <property type="entry name" value="Sigma70_r4_2"/>
    <property type="match status" value="1"/>
</dbReference>
<dbReference type="Gene3D" id="1.10.1740.10">
    <property type="match status" value="1"/>
</dbReference>
<keyword evidence="4" id="KW-0238">DNA-binding</keyword>
<feature type="domain" description="RNA polymerase sigma-70 region 2" evidence="6">
    <location>
        <begin position="28"/>
        <end position="91"/>
    </location>
</feature>
<reference evidence="8 9" key="1">
    <citation type="journal article" date="2016" name="Nat. Commun.">
        <title>Thousands of microbial genomes shed light on interconnected biogeochemical processes in an aquifer system.</title>
        <authorList>
            <person name="Anantharaman K."/>
            <person name="Brown C.T."/>
            <person name="Hug L.A."/>
            <person name="Sharon I."/>
            <person name="Castelle C.J."/>
            <person name="Probst A.J."/>
            <person name="Thomas B.C."/>
            <person name="Singh A."/>
            <person name="Wilkins M.J."/>
            <person name="Karaoz U."/>
            <person name="Brodie E.L."/>
            <person name="Williams K.H."/>
            <person name="Hubbard S.S."/>
            <person name="Banfield J.F."/>
        </authorList>
    </citation>
    <scope>NUCLEOTIDE SEQUENCE [LARGE SCALE GENOMIC DNA]</scope>
</reference>
<dbReference type="InterPro" id="IPR036388">
    <property type="entry name" value="WH-like_DNA-bd_sf"/>
</dbReference>
<evidence type="ECO:0008006" key="10">
    <source>
        <dbReference type="Google" id="ProtNLM"/>
    </source>
</evidence>
<dbReference type="Proteomes" id="UP000177331">
    <property type="component" value="Unassembled WGS sequence"/>
</dbReference>
<gene>
    <name evidence="8" type="ORF">A2318_03800</name>
</gene>
<evidence type="ECO:0000259" key="7">
    <source>
        <dbReference type="Pfam" id="PF08281"/>
    </source>
</evidence>
<keyword evidence="2" id="KW-0805">Transcription regulation</keyword>
<keyword evidence="5" id="KW-0804">Transcription</keyword>
<evidence type="ECO:0000256" key="1">
    <source>
        <dbReference type="ARBA" id="ARBA00010641"/>
    </source>
</evidence>
<dbReference type="PANTHER" id="PTHR43133">
    <property type="entry name" value="RNA POLYMERASE ECF-TYPE SIGMA FACTO"/>
    <property type="match status" value="1"/>
</dbReference>
<dbReference type="GO" id="GO:0006352">
    <property type="term" value="P:DNA-templated transcription initiation"/>
    <property type="evidence" value="ECO:0007669"/>
    <property type="project" value="InterPro"/>
</dbReference>
<comment type="caution">
    <text evidence="8">The sequence shown here is derived from an EMBL/GenBank/DDBJ whole genome shotgun (WGS) entry which is preliminary data.</text>
</comment>